<keyword evidence="1" id="KW-0704">Schiff base</keyword>
<feature type="active site" description="Schiff-base intermediate with substrate; via pyruvic acid" evidence="1">
    <location>
        <position position="243"/>
    </location>
</feature>
<sequence length="429" mass="45285">MLLELGTIPVEEIAWGRKTAIDGKVLSIHREELIEKTRGDDPRIASVGADLARPGESVRILPVKDVIEPRVKVEGRGGIFPGLISGVETVGTGRTHVLAGCAVVTAGQILGFQEGLIDMSGPGARYSSFSRLLNIVLAIDVNPGLSSHQHEEAIRMAGLRAAVYLGEAGRDTRPASMSRIEWPRPSIRQGDPTDLPGVAYVCMLLSQGLLHDTYLYGRDVKTLLPTLLGPTEGMDGAIVSGNCVSACDKNTTYHHQNNPVISELFRRDGIDLRFLGTVVTNANVTLLDKVRSAEYAVKLVEMLGADGGVLSKEGFGNPDADAMMICAGLGERGIRTVLISDEFAGSDGASQSLADVTPHADAIVSVGNANQRITLPPVDKVLGDIRVAEKLAGGQSGSLSKEGGLQVELQAILGATNELGFELLSARGA</sequence>
<accession>A0A1H7WNI1</accession>
<evidence type="ECO:0000256" key="2">
    <source>
        <dbReference type="PIRSR" id="PIRSR011588-51"/>
    </source>
</evidence>
<gene>
    <name evidence="3" type="ORF">SAMN04489760_10770</name>
</gene>
<proteinExistence type="predicted"/>
<dbReference type="Pfam" id="PF09338">
    <property type="entry name" value="Gly_reductase"/>
    <property type="match status" value="1"/>
</dbReference>
<reference evidence="3 4" key="1">
    <citation type="submission" date="2016-10" db="EMBL/GenBank/DDBJ databases">
        <authorList>
            <person name="de Groot N.N."/>
        </authorList>
    </citation>
    <scope>NUCLEOTIDE SEQUENCE [LARGE SCALE GENOMIC DNA]</scope>
    <source>
        <strain evidence="3 4">DSM 8423</strain>
    </source>
</reference>
<dbReference type="InterPro" id="IPR015417">
    <property type="entry name" value="Gly_reductase_pB_sua/b"/>
</dbReference>
<dbReference type="Proteomes" id="UP000198744">
    <property type="component" value="Unassembled WGS sequence"/>
</dbReference>
<dbReference type="EMBL" id="FOBS01000007">
    <property type="protein sequence ID" value="SEM23073.1"/>
    <property type="molecule type" value="Genomic_DNA"/>
</dbReference>
<dbReference type="PIRSF" id="PIRSF011588">
    <property type="entry name" value="Gly_sarc_betain_red_a/b"/>
    <property type="match status" value="1"/>
</dbReference>
<organism evidence="3 4">
    <name type="scientific">Syntrophus gentianae</name>
    <dbReference type="NCBI Taxonomy" id="43775"/>
    <lineage>
        <taxon>Bacteria</taxon>
        <taxon>Pseudomonadati</taxon>
        <taxon>Thermodesulfobacteriota</taxon>
        <taxon>Syntrophia</taxon>
        <taxon>Syntrophales</taxon>
        <taxon>Syntrophaceae</taxon>
        <taxon>Syntrophus</taxon>
    </lineage>
</organism>
<name>A0A1H7WNI1_9BACT</name>
<dbReference type="RefSeq" id="WP_093882934.1">
    <property type="nucleotide sequence ID" value="NZ_FOBS01000007.1"/>
</dbReference>
<dbReference type="OrthoDB" id="5808629at2"/>
<evidence type="ECO:0000256" key="1">
    <source>
        <dbReference type="PIRSR" id="PIRSR011588-50"/>
    </source>
</evidence>
<feature type="modified residue" description="Pyruvic acid (Cys)" evidence="2">
    <location>
        <position position="243"/>
    </location>
</feature>
<evidence type="ECO:0000313" key="3">
    <source>
        <dbReference type="EMBL" id="SEM23073.1"/>
    </source>
</evidence>
<keyword evidence="4" id="KW-1185">Reference proteome</keyword>
<dbReference type="AlphaFoldDB" id="A0A1H7WNI1"/>
<evidence type="ECO:0000313" key="4">
    <source>
        <dbReference type="Proteomes" id="UP000198744"/>
    </source>
</evidence>
<protein>
    <submittedName>
        <fullName evidence="3">Glycine reductase</fullName>
    </submittedName>
</protein>
<dbReference type="InterPro" id="IPR016585">
    <property type="entry name" value="Gly/sarc/bet_Rdtase_B_asu/bsu"/>
</dbReference>
<dbReference type="GO" id="GO:0050485">
    <property type="term" value="F:oxidoreductase activity, acting on X-H and Y-H to form an X-Y bond, with a disulfide as acceptor"/>
    <property type="evidence" value="ECO:0007669"/>
    <property type="project" value="InterPro"/>
</dbReference>
<keyword evidence="2" id="KW-0670">Pyruvate</keyword>
<dbReference type="STRING" id="43775.SAMN04489760_10770"/>